<gene>
    <name evidence="1" type="primary">HaOG207112</name>
    <name evidence="1" type="ORF">B5X24_HaOG207112</name>
</gene>
<protein>
    <submittedName>
        <fullName evidence="1">Uncharacterized protein</fullName>
    </submittedName>
</protein>
<accession>A0A2W1BJ15</accession>
<reference evidence="1 2" key="1">
    <citation type="journal article" date="2017" name="BMC Biol.">
        <title>Genomic innovations, transcriptional plasticity and gene loss underlying the evolution and divergence of two highly polyphagous and invasive Helicoverpa pest species.</title>
        <authorList>
            <person name="Pearce S.L."/>
            <person name="Clarke D.F."/>
            <person name="East P.D."/>
            <person name="Elfekih S."/>
            <person name="Gordon K.H."/>
            <person name="Jermiin L.S."/>
            <person name="McGaughran A."/>
            <person name="Oakeshott J.G."/>
            <person name="Papanikolaou A."/>
            <person name="Perera O.P."/>
            <person name="Rane R.V."/>
            <person name="Richards S."/>
            <person name="Tay W.T."/>
            <person name="Walsh T.K."/>
            <person name="Anderson A."/>
            <person name="Anderson C.J."/>
            <person name="Asgari S."/>
            <person name="Board P.G."/>
            <person name="Bretschneider A."/>
            <person name="Campbell P.M."/>
            <person name="Chertemps T."/>
            <person name="Christeller J.T."/>
            <person name="Coppin C.W."/>
            <person name="Downes S.J."/>
            <person name="Duan G."/>
            <person name="Farnsworth C.A."/>
            <person name="Good R.T."/>
            <person name="Han L.B."/>
            <person name="Han Y.C."/>
            <person name="Hatje K."/>
            <person name="Horne I."/>
            <person name="Huang Y.P."/>
            <person name="Hughes D.S."/>
            <person name="Jacquin-Joly E."/>
            <person name="James W."/>
            <person name="Jhangiani S."/>
            <person name="Kollmar M."/>
            <person name="Kuwar S.S."/>
            <person name="Li S."/>
            <person name="Liu N.Y."/>
            <person name="Maibeche M.T."/>
            <person name="Miller J.R."/>
            <person name="Montagne N."/>
            <person name="Perry T."/>
            <person name="Qu J."/>
            <person name="Song S.V."/>
            <person name="Sutton G.G."/>
            <person name="Vogel H."/>
            <person name="Walenz B.P."/>
            <person name="Xu W."/>
            <person name="Zhang H.J."/>
            <person name="Zou Z."/>
            <person name="Batterham P."/>
            <person name="Edwards O.R."/>
            <person name="Feyereisen R."/>
            <person name="Gibbs R.A."/>
            <person name="Heckel D.G."/>
            <person name="McGrath A."/>
            <person name="Robin C."/>
            <person name="Scherer S.E."/>
            <person name="Worley K.C."/>
            <person name="Wu Y.D."/>
        </authorList>
    </citation>
    <scope>NUCLEOTIDE SEQUENCE [LARGE SCALE GENOMIC DNA]</scope>
    <source>
        <strain evidence="1">Harm_GR_Male_#8</strain>
        <tissue evidence="1">Whole organism</tissue>
    </source>
</reference>
<evidence type="ECO:0000313" key="2">
    <source>
        <dbReference type="Proteomes" id="UP000249218"/>
    </source>
</evidence>
<name>A0A2W1BJ15_HELAM</name>
<organism evidence="1 2">
    <name type="scientific">Helicoverpa armigera</name>
    <name type="common">Cotton bollworm</name>
    <name type="synonym">Heliothis armigera</name>
    <dbReference type="NCBI Taxonomy" id="29058"/>
    <lineage>
        <taxon>Eukaryota</taxon>
        <taxon>Metazoa</taxon>
        <taxon>Ecdysozoa</taxon>
        <taxon>Arthropoda</taxon>
        <taxon>Hexapoda</taxon>
        <taxon>Insecta</taxon>
        <taxon>Pterygota</taxon>
        <taxon>Neoptera</taxon>
        <taxon>Endopterygota</taxon>
        <taxon>Lepidoptera</taxon>
        <taxon>Glossata</taxon>
        <taxon>Ditrysia</taxon>
        <taxon>Noctuoidea</taxon>
        <taxon>Noctuidae</taxon>
        <taxon>Heliothinae</taxon>
        <taxon>Helicoverpa</taxon>
    </lineage>
</organism>
<proteinExistence type="predicted"/>
<evidence type="ECO:0000313" key="1">
    <source>
        <dbReference type="EMBL" id="PZC74848.1"/>
    </source>
</evidence>
<keyword evidence="2" id="KW-1185">Reference proteome</keyword>
<dbReference type="AlphaFoldDB" id="A0A2W1BJ15"/>
<sequence>MRERNRREFHEAWGQNTNEVVTDCTSEANATMPEQNLVLWYKKDTTKKQCIAQHRALLRLRGNCRGLHRTRSGLKQSGQSIFRAAHIPAAPRALCATTCALQFVRDTGPEKFKLSVGVWAMRF</sequence>
<dbReference type="EMBL" id="KZ150024">
    <property type="protein sequence ID" value="PZC74848.1"/>
    <property type="molecule type" value="Genomic_DNA"/>
</dbReference>
<dbReference type="Proteomes" id="UP000249218">
    <property type="component" value="Unassembled WGS sequence"/>
</dbReference>